<proteinExistence type="predicted"/>
<dbReference type="EMBL" id="JABXRI010000001">
    <property type="protein sequence ID" value="MBA8064099.1"/>
    <property type="molecule type" value="Genomic_DNA"/>
</dbReference>
<dbReference type="Pfam" id="PF05135">
    <property type="entry name" value="Phage_connect_1"/>
    <property type="match status" value="1"/>
</dbReference>
<dbReference type="Gene3D" id="1.10.3230.30">
    <property type="entry name" value="Phage gp6-like head-tail connector protein"/>
    <property type="match status" value="1"/>
</dbReference>
<evidence type="ECO:0000313" key="2">
    <source>
        <dbReference type="Proteomes" id="UP000591803"/>
    </source>
</evidence>
<dbReference type="Proteomes" id="UP000591803">
    <property type="component" value="Unassembled WGS sequence"/>
</dbReference>
<reference evidence="1 2" key="1">
    <citation type="submission" date="2020-06" db="EMBL/GenBank/DDBJ databases">
        <title>REHAB project genomes.</title>
        <authorList>
            <person name="Shaw L.P."/>
        </authorList>
    </citation>
    <scope>NUCLEOTIDE SEQUENCE [LARGE SCALE GENOMIC DNA]</scope>
    <source>
        <strain evidence="1 2">RHBSTW-00116</strain>
    </source>
</reference>
<organism evidence="1 2">
    <name type="scientific">Citrobacter freundii</name>
    <dbReference type="NCBI Taxonomy" id="546"/>
    <lineage>
        <taxon>Bacteria</taxon>
        <taxon>Pseudomonadati</taxon>
        <taxon>Pseudomonadota</taxon>
        <taxon>Gammaproteobacteria</taxon>
        <taxon>Enterobacterales</taxon>
        <taxon>Enterobacteriaceae</taxon>
        <taxon>Citrobacter</taxon>
        <taxon>Citrobacter freundii complex</taxon>
    </lineage>
</organism>
<dbReference type="NCBIfam" id="TIGR01560">
    <property type="entry name" value="put_DNA_pack"/>
    <property type="match status" value="1"/>
</dbReference>
<dbReference type="InterPro" id="IPR021146">
    <property type="entry name" value="Phage_gp6-like_head-tail"/>
</dbReference>
<comment type="caution">
    <text evidence="1">The sequence shown here is derived from an EMBL/GenBank/DDBJ whole genome shotgun (WGS) entry which is preliminary data.</text>
</comment>
<gene>
    <name evidence="1" type="ORF">HV077_17250</name>
</gene>
<accession>A0A7W3HAC9</accession>
<dbReference type="AlphaFoldDB" id="A0A7W3HAC9"/>
<sequence length="107" mass="12309">MLLTLEEIKRQLRLEEDYSDEDPLLETLGKAVQARTETYLNRTLYDSSTGVSADDPDGLVMSEDIRLGMLSLVTHFYENRSSVSEVEKTEMPQSYTWLVGPYRFIPL</sequence>
<dbReference type="InterPro" id="IPR006450">
    <property type="entry name" value="Phage_HK97_gp6-like"/>
</dbReference>
<evidence type="ECO:0000313" key="1">
    <source>
        <dbReference type="EMBL" id="MBA8064099.1"/>
    </source>
</evidence>
<dbReference type="CDD" id="cd08054">
    <property type="entry name" value="gp6"/>
    <property type="match status" value="1"/>
</dbReference>
<protein>
    <submittedName>
        <fullName evidence="1">Phage gp6-like head-tail connector protein</fullName>
    </submittedName>
</protein>
<name>A0A7W3HAC9_CITFR</name>
<dbReference type="RefSeq" id="WP_086550849.1">
    <property type="nucleotide sequence ID" value="NZ_CAYEWG010000008.1"/>
</dbReference>